<dbReference type="InterPro" id="IPR000847">
    <property type="entry name" value="LysR_HTH_N"/>
</dbReference>
<dbReference type="GO" id="GO:0010628">
    <property type="term" value="P:positive regulation of gene expression"/>
    <property type="evidence" value="ECO:0007669"/>
    <property type="project" value="TreeGrafter"/>
</dbReference>
<name>A0A699IMV1_TANCI</name>
<evidence type="ECO:0000256" key="7">
    <source>
        <dbReference type="SAM" id="MobiDB-lite"/>
    </source>
</evidence>
<dbReference type="Pfam" id="PF03466">
    <property type="entry name" value="LysR_substrate"/>
    <property type="match status" value="1"/>
</dbReference>
<evidence type="ECO:0000256" key="1">
    <source>
        <dbReference type="ARBA" id="ARBA00003782"/>
    </source>
</evidence>
<protein>
    <recommendedName>
        <fullName evidence="3">Probable RuBisCO transcriptional regulator</fullName>
    </recommendedName>
</protein>
<feature type="compositionally biased region" description="Basic and acidic residues" evidence="7">
    <location>
        <begin position="357"/>
        <end position="369"/>
    </location>
</feature>
<dbReference type="SUPFAM" id="SSF46785">
    <property type="entry name" value="Winged helix' DNA-binding domain"/>
    <property type="match status" value="1"/>
</dbReference>
<evidence type="ECO:0000256" key="2">
    <source>
        <dbReference type="ARBA" id="ARBA00009437"/>
    </source>
</evidence>
<proteinExistence type="inferred from homology"/>
<dbReference type="Gene3D" id="3.40.190.290">
    <property type="match status" value="1"/>
</dbReference>
<dbReference type="Gene3D" id="1.10.10.10">
    <property type="entry name" value="Winged helix-like DNA-binding domain superfamily/Winged helix DNA-binding domain"/>
    <property type="match status" value="1"/>
</dbReference>
<dbReference type="GO" id="GO:0003700">
    <property type="term" value="F:DNA-binding transcription factor activity"/>
    <property type="evidence" value="ECO:0007669"/>
    <property type="project" value="InterPro"/>
</dbReference>
<keyword evidence="5" id="KW-0238">DNA-binding</keyword>
<dbReference type="PRINTS" id="PR00039">
    <property type="entry name" value="HTHLYSR"/>
</dbReference>
<feature type="non-terminal residue" evidence="9">
    <location>
        <position position="388"/>
    </location>
</feature>
<accession>A0A699IMV1</accession>
<dbReference type="GO" id="GO:0043565">
    <property type="term" value="F:sequence-specific DNA binding"/>
    <property type="evidence" value="ECO:0007669"/>
    <property type="project" value="TreeGrafter"/>
</dbReference>
<evidence type="ECO:0000259" key="8">
    <source>
        <dbReference type="PROSITE" id="PS50931"/>
    </source>
</evidence>
<keyword evidence="4" id="KW-0805">Transcription regulation</keyword>
<dbReference type="EMBL" id="BKCJ010320313">
    <property type="protein sequence ID" value="GEZ76313.1"/>
    <property type="molecule type" value="Genomic_DNA"/>
</dbReference>
<evidence type="ECO:0000256" key="6">
    <source>
        <dbReference type="ARBA" id="ARBA00023163"/>
    </source>
</evidence>
<evidence type="ECO:0000313" key="9">
    <source>
        <dbReference type="EMBL" id="GEZ76313.1"/>
    </source>
</evidence>
<dbReference type="PANTHER" id="PTHR30427">
    <property type="entry name" value="TRANSCRIPTIONAL ACTIVATOR PROTEIN LYSR"/>
    <property type="match status" value="1"/>
</dbReference>
<dbReference type="InterPro" id="IPR005119">
    <property type="entry name" value="LysR_subst-bd"/>
</dbReference>
<dbReference type="SUPFAM" id="SSF53850">
    <property type="entry name" value="Periplasmic binding protein-like II"/>
    <property type="match status" value="1"/>
</dbReference>
<organism evidence="9">
    <name type="scientific">Tanacetum cinerariifolium</name>
    <name type="common">Dalmatian daisy</name>
    <name type="synonym">Chrysanthemum cinerariifolium</name>
    <dbReference type="NCBI Taxonomy" id="118510"/>
    <lineage>
        <taxon>Eukaryota</taxon>
        <taxon>Viridiplantae</taxon>
        <taxon>Streptophyta</taxon>
        <taxon>Embryophyta</taxon>
        <taxon>Tracheophyta</taxon>
        <taxon>Spermatophyta</taxon>
        <taxon>Magnoliopsida</taxon>
        <taxon>eudicotyledons</taxon>
        <taxon>Gunneridae</taxon>
        <taxon>Pentapetalae</taxon>
        <taxon>asterids</taxon>
        <taxon>campanulids</taxon>
        <taxon>Asterales</taxon>
        <taxon>Asteraceae</taxon>
        <taxon>Asteroideae</taxon>
        <taxon>Anthemideae</taxon>
        <taxon>Anthemidinae</taxon>
        <taxon>Tanacetum</taxon>
    </lineage>
</organism>
<comment type="function">
    <text evidence="1">Trans-acting transcriptional regulator of RuBisCO genes (rbcL and rbcS) expression.</text>
</comment>
<comment type="caution">
    <text evidence="9">The sequence shown here is derived from an EMBL/GenBank/DDBJ whole genome shotgun (WGS) entry which is preliminary data.</text>
</comment>
<feature type="domain" description="HTH lysR-type" evidence="8">
    <location>
        <begin position="26"/>
        <end position="83"/>
    </location>
</feature>
<feature type="region of interest" description="Disordered" evidence="7">
    <location>
        <begin position="346"/>
        <end position="369"/>
    </location>
</feature>
<comment type="similarity">
    <text evidence="2">Belongs to the LysR transcriptional regulatory family.</text>
</comment>
<dbReference type="AlphaFoldDB" id="A0A699IMV1"/>
<dbReference type="InterPro" id="IPR036390">
    <property type="entry name" value="WH_DNA-bd_sf"/>
</dbReference>
<evidence type="ECO:0000256" key="5">
    <source>
        <dbReference type="ARBA" id="ARBA00023125"/>
    </source>
</evidence>
<keyword evidence="6" id="KW-0804">Transcription</keyword>
<reference evidence="9" key="1">
    <citation type="journal article" date="2019" name="Sci. Rep.">
        <title>Draft genome of Tanacetum cinerariifolium, the natural source of mosquito coil.</title>
        <authorList>
            <person name="Yamashiro T."/>
            <person name="Shiraishi A."/>
            <person name="Satake H."/>
            <person name="Nakayama K."/>
        </authorList>
    </citation>
    <scope>NUCLEOTIDE SEQUENCE</scope>
</reference>
<dbReference type="PROSITE" id="PS50931">
    <property type="entry name" value="HTH_LYSR"/>
    <property type="match status" value="1"/>
</dbReference>
<dbReference type="InterPro" id="IPR036388">
    <property type="entry name" value="WH-like_DNA-bd_sf"/>
</dbReference>
<evidence type="ECO:0000256" key="4">
    <source>
        <dbReference type="ARBA" id="ARBA00023015"/>
    </source>
</evidence>
<evidence type="ECO:0000256" key="3">
    <source>
        <dbReference type="ARBA" id="ARBA00018907"/>
    </source>
</evidence>
<dbReference type="Pfam" id="PF00126">
    <property type="entry name" value="HTH_1"/>
    <property type="match status" value="1"/>
</dbReference>
<dbReference type="PANTHER" id="PTHR30427:SF1">
    <property type="entry name" value="TRANSCRIPTIONAL ACTIVATOR PROTEIN LYSR"/>
    <property type="match status" value="1"/>
</dbReference>
<gene>
    <name evidence="9" type="ORF">Tci_548286</name>
</gene>
<sequence length="388" mass="41945">MHALGMLPAKSVAGWRIFMCAMGGCMNLRQIEAFRSVMRLGSMTAAAEVLFTSQPNISRLIAQLELSTGLTLFKRAGVRLIPTQEGQAFFQEVERAYVGLDSLKLSAKNIRNLGTGRLRVAAVPSTGLSMIPQVLKTFTESRPELTVSLHVNSSPTVEQWVKSQFCDVGIVVHPGDVDSDQIELLSEVAAVCVLPAAHPLARRKQITFTDLEGETFVSLCHGDGTRALVDGLFEQAGVERVMTVEAQYSAINCEMVALGMGITLAHPLVARDYRHRDIVIRPFVPQILFPTYVMAECGCIAAAPLLGDATYAACLAAGRQFFLPEDGTGVDVVRADEVVCRGAVEHDSAGGDQRATVGDHAHREADREAARQERRLEVFGGAGATHPF</sequence>